<protein>
    <recommendedName>
        <fullName evidence="6">branched-chain-amino-acid transaminase</fullName>
        <ecNumber evidence="6">2.6.1.42</ecNumber>
    </recommendedName>
</protein>
<dbReference type="FunFam" id="3.20.10.10:FF:000002">
    <property type="entry name" value="D-alanine aminotransferase"/>
    <property type="match status" value="1"/>
</dbReference>
<dbReference type="Gene3D" id="3.20.10.10">
    <property type="entry name" value="D-amino Acid Aminotransferase, subunit A, domain 2"/>
    <property type="match status" value="1"/>
</dbReference>
<dbReference type="OrthoDB" id="9805628at2"/>
<dbReference type="PANTHER" id="PTHR42743:SF11">
    <property type="entry name" value="AMINODEOXYCHORISMATE LYASE"/>
    <property type="match status" value="1"/>
</dbReference>
<dbReference type="GO" id="GO:0008652">
    <property type="term" value="P:amino acid biosynthetic process"/>
    <property type="evidence" value="ECO:0007669"/>
    <property type="project" value="UniProtKB-ARBA"/>
</dbReference>
<evidence type="ECO:0000256" key="4">
    <source>
        <dbReference type="ARBA" id="ARBA00005072"/>
    </source>
</evidence>
<dbReference type="GO" id="GO:0016829">
    <property type="term" value="F:lyase activity"/>
    <property type="evidence" value="ECO:0007669"/>
    <property type="project" value="UniProtKB-KW"/>
</dbReference>
<dbReference type="Gene3D" id="3.30.470.10">
    <property type="match status" value="1"/>
</dbReference>
<dbReference type="Proteomes" id="UP000321721">
    <property type="component" value="Unassembled WGS sequence"/>
</dbReference>
<dbReference type="PANTHER" id="PTHR42743">
    <property type="entry name" value="AMINO-ACID AMINOTRANSFERASE"/>
    <property type="match status" value="1"/>
</dbReference>
<dbReference type="SUPFAM" id="SSF56752">
    <property type="entry name" value="D-aminoacid aminotransferase-like PLP-dependent enzymes"/>
    <property type="match status" value="1"/>
</dbReference>
<dbReference type="InterPro" id="IPR050571">
    <property type="entry name" value="Class-IV_PLP-Dep_Aminotrnsfr"/>
</dbReference>
<evidence type="ECO:0000256" key="10">
    <source>
        <dbReference type="ARBA" id="ARBA00049229"/>
    </source>
</evidence>
<gene>
    <name evidence="11" type="ORF">FRY74_04795</name>
</gene>
<comment type="pathway">
    <text evidence="2">Amino-acid biosynthesis; L-isoleucine biosynthesis; L-isoleucine from 2-oxobutanoate: step 4/4.</text>
</comment>
<keyword evidence="11" id="KW-0456">Lyase</keyword>
<dbReference type="CDD" id="cd00449">
    <property type="entry name" value="PLPDE_IV"/>
    <property type="match status" value="1"/>
</dbReference>
<evidence type="ECO:0000256" key="5">
    <source>
        <dbReference type="ARBA" id="ARBA00009320"/>
    </source>
</evidence>
<dbReference type="GO" id="GO:0004084">
    <property type="term" value="F:branched-chain-amino-acid transaminase activity"/>
    <property type="evidence" value="ECO:0007669"/>
    <property type="project" value="UniProtKB-EC"/>
</dbReference>
<comment type="caution">
    <text evidence="11">The sequence shown here is derived from an EMBL/GenBank/DDBJ whole genome shotgun (WGS) entry which is preliminary data.</text>
</comment>
<dbReference type="AlphaFoldDB" id="A0A5C6RUB2"/>
<evidence type="ECO:0000313" key="12">
    <source>
        <dbReference type="Proteomes" id="UP000321721"/>
    </source>
</evidence>
<proteinExistence type="inferred from homology"/>
<sequence>MKNESYINYNGKLFASDEQIFSINNRAFKYGDALFETIRVVNGKLCFVEDHFKRLKQGVELLKMKSSNISFNDVKVQIEELLVKNNIKEGGRVRLTVFRDAEGFYQPINEKKAYVIEAKSIDNNYFELNVNGLKVDIYSEQKRSTSKLSNIKTTNSLQQILAGIYCKENELDECLMLNKHGRIAEAMSSNVFLYKNNNIYTSSLEEGCIDGVMRKQILKIAAKMNINIFEGMVNGSMLLQADELFLTNAVKGIQWVESFKEKQYTNETIQLLINELNQSV</sequence>
<dbReference type="GO" id="GO:0046394">
    <property type="term" value="P:carboxylic acid biosynthetic process"/>
    <property type="evidence" value="ECO:0007669"/>
    <property type="project" value="UniProtKB-ARBA"/>
</dbReference>
<dbReference type="InterPro" id="IPR036038">
    <property type="entry name" value="Aminotransferase-like"/>
</dbReference>
<evidence type="ECO:0000256" key="3">
    <source>
        <dbReference type="ARBA" id="ARBA00004931"/>
    </source>
</evidence>
<comment type="catalytic activity">
    <reaction evidence="8">
        <text>L-valine + 2-oxoglutarate = 3-methyl-2-oxobutanoate + L-glutamate</text>
        <dbReference type="Rhea" id="RHEA:24813"/>
        <dbReference type="ChEBI" id="CHEBI:11851"/>
        <dbReference type="ChEBI" id="CHEBI:16810"/>
        <dbReference type="ChEBI" id="CHEBI:29985"/>
        <dbReference type="ChEBI" id="CHEBI:57762"/>
        <dbReference type="EC" id="2.6.1.42"/>
    </reaction>
</comment>
<evidence type="ECO:0000313" key="11">
    <source>
        <dbReference type="EMBL" id="TXB65891.1"/>
    </source>
</evidence>
<comment type="pathway">
    <text evidence="4">Amino-acid biosynthesis; L-leucine biosynthesis; L-leucine from 3-methyl-2-oxobutanoate: step 4/4.</text>
</comment>
<dbReference type="InterPro" id="IPR043132">
    <property type="entry name" value="BCAT-like_C"/>
</dbReference>
<reference evidence="11 12" key="1">
    <citation type="submission" date="2019-08" db="EMBL/GenBank/DDBJ databases">
        <title>Genome of Vicingus serpentipes NCIMB 15042.</title>
        <authorList>
            <person name="Bowman J.P."/>
        </authorList>
    </citation>
    <scope>NUCLEOTIDE SEQUENCE [LARGE SCALE GENOMIC DNA]</scope>
    <source>
        <strain evidence="11 12">NCIMB 15042</strain>
    </source>
</reference>
<accession>A0A5C6RUB2</accession>
<dbReference type="EC" id="2.6.1.42" evidence="6"/>
<evidence type="ECO:0000256" key="1">
    <source>
        <dbReference type="ARBA" id="ARBA00001933"/>
    </source>
</evidence>
<evidence type="ECO:0000256" key="6">
    <source>
        <dbReference type="ARBA" id="ARBA00013053"/>
    </source>
</evidence>
<keyword evidence="12" id="KW-1185">Reference proteome</keyword>
<dbReference type="EMBL" id="VOOS01000002">
    <property type="protein sequence ID" value="TXB65891.1"/>
    <property type="molecule type" value="Genomic_DNA"/>
</dbReference>
<keyword evidence="7" id="KW-0663">Pyridoxal phosphate</keyword>
<evidence type="ECO:0000256" key="2">
    <source>
        <dbReference type="ARBA" id="ARBA00004824"/>
    </source>
</evidence>
<dbReference type="InterPro" id="IPR001544">
    <property type="entry name" value="Aminotrans_IV"/>
</dbReference>
<name>A0A5C6RUB2_9FLAO</name>
<dbReference type="Pfam" id="PF01063">
    <property type="entry name" value="Aminotran_4"/>
    <property type="match status" value="1"/>
</dbReference>
<evidence type="ECO:0000256" key="9">
    <source>
        <dbReference type="ARBA" id="ARBA00048798"/>
    </source>
</evidence>
<comment type="pathway">
    <text evidence="3">Amino-acid biosynthesis; L-valine biosynthesis; L-valine from pyruvate: step 4/4.</text>
</comment>
<evidence type="ECO:0000256" key="8">
    <source>
        <dbReference type="ARBA" id="ARBA00048212"/>
    </source>
</evidence>
<dbReference type="InterPro" id="IPR043131">
    <property type="entry name" value="BCAT-like_N"/>
</dbReference>
<comment type="catalytic activity">
    <reaction evidence="9">
        <text>L-isoleucine + 2-oxoglutarate = (S)-3-methyl-2-oxopentanoate + L-glutamate</text>
        <dbReference type="Rhea" id="RHEA:24801"/>
        <dbReference type="ChEBI" id="CHEBI:16810"/>
        <dbReference type="ChEBI" id="CHEBI:29985"/>
        <dbReference type="ChEBI" id="CHEBI:35146"/>
        <dbReference type="ChEBI" id="CHEBI:58045"/>
        <dbReference type="EC" id="2.6.1.42"/>
    </reaction>
</comment>
<organism evidence="11 12">
    <name type="scientific">Vicingus serpentipes</name>
    <dbReference type="NCBI Taxonomy" id="1926625"/>
    <lineage>
        <taxon>Bacteria</taxon>
        <taxon>Pseudomonadati</taxon>
        <taxon>Bacteroidota</taxon>
        <taxon>Flavobacteriia</taxon>
        <taxon>Flavobacteriales</taxon>
        <taxon>Vicingaceae</taxon>
        <taxon>Vicingus</taxon>
    </lineage>
</organism>
<comment type="catalytic activity">
    <reaction evidence="10">
        <text>L-leucine + 2-oxoglutarate = 4-methyl-2-oxopentanoate + L-glutamate</text>
        <dbReference type="Rhea" id="RHEA:18321"/>
        <dbReference type="ChEBI" id="CHEBI:16810"/>
        <dbReference type="ChEBI" id="CHEBI:17865"/>
        <dbReference type="ChEBI" id="CHEBI:29985"/>
        <dbReference type="ChEBI" id="CHEBI:57427"/>
        <dbReference type="EC" id="2.6.1.42"/>
    </reaction>
</comment>
<evidence type="ECO:0000256" key="7">
    <source>
        <dbReference type="ARBA" id="ARBA00022898"/>
    </source>
</evidence>
<dbReference type="RefSeq" id="WP_147099162.1">
    <property type="nucleotide sequence ID" value="NZ_VOOS01000002.1"/>
</dbReference>
<comment type="similarity">
    <text evidence="5">Belongs to the class-IV pyridoxal-phosphate-dependent aminotransferase family.</text>
</comment>
<comment type="cofactor">
    <cofactor evidence="1">
        <name>pyridoxal 5'-phosphate</name>
        <dbReference type="ChEBI" id="CHEBI:597326"/>
    </cofactor>
</comment>